<dbReference type="Pfam" id="PF04828">
    <property type="entry name" value="GFA"/>
    <property type="match status" value="1"/>
</dbReference>
<organism evidence="6 7">
    <name type="scientific">Lasallia pustulata</name>
    <dbReference type="NCBI Taxonomy" id="136370"/>
    <lineage>
        <taxon>Eukaryota</taxon>
        <taxon>Fungi</taxon>
        <taxon>Dikarya</taxon>
        <taxon>Ascomycota</taxon>
        <taxon>Pezizomycotina</taxon>
        <taxon>Lecanoromycetes</taxon>
        <taxon>OSLEUM clade</taxon>
        <taxon>Umbilicariomycetidae</taxon>
        <taxon>Umbilicariales</taxon>
        <taxon>Umbilicariaceae</taxon>
        <taxon>Lasallia</taxon>
    </lineage>
</organism>
<evidence type="ECO:0000256" key="1">
    <source>
        <dbReference type="ARBA" id="ARBA00005495"/>
    </source>
</evidence>
<evidence type="ECO:0000256" key="2">
    <source>
        <dbReference type="ARBA" id="ARBA00022723"/>
    </source>
</evidence>
<dbReference type="GO" id="GO:0016846">
    <property type="term" value="F:carbon-sulfur lyase activity"/>
    <property type="evidence" value="ECO:0007669"/>
    <property type="project" value="InterPro"/>
</dbReference>
<dbReference type="InterPro" id="IPR006913">
    <property type="entry name" value="CENP-V/GFA"/>
</dbReference>
<feature type="region of interest" description="Disordered" evidence="4">
    <location>
        <begin position="22"/>
        <end position="120"/>
    </location>
</feature>
<reference evidence="6 7" key="1">
    <citation type="submission" date="2019-09" db="EMBL/GenBank/DDBJ databases">
        <title>The hologenome of the rock-dwelling lichen Lasallia pustulata.</title>
        <authorList>
            <person name="Greshake Tzovaras B."/>
            <person name="Segers F."/>
            <person name="Bicker A."/>
            <person name="Dal Grande F."/>
            <person name="Otte J."/>
            <person name="Hankeln T."/>
            <person name="Schmitt I."/>
            <person name="Ebersberger I."/>
        </authorList>
    </citation>
    <scope>NUCLEOTIDE SEQUENCE [LARGE SCALE GENOMIC DNA]</scope>
    <source>
        <strain evidence="6">A1-1</strain>
    </source>
</reference>
<name>A0A5M8PDJ8_9LECA</name>
<sequence>MEYEHCPTVGDSGNAEYWIIIPTPVQPTPTPGYNYESSSPDPTQWLDEAQEQELQAEKNTQRALEAEDSDMPEATMSSPSTIGGHYASGSETEEHNVAESDSQAEPQDSSNTSQGEHSNTASQLIIEKLRSTVKEQNDMIEQQHRVMEAQHKTILEQFGLIVELRSSTCMTEDTLRKGENRKGSRILGFVVFDQESKVTITGQEHLKDYEDKDTNSGNTATRSFCGTCGSPISSKTTTYPAMVALKMGIFPRCPGRKWRALLPSGKGGASHTRGWSSTKP</sequence>
<dbReference type="GO" id="GO:0046872">
    <property type="term" value="F:metal ion binding"/>
    <property type="evidence" value="ECO:0007669"/>
    <property type="project" value="UniProtKB-KW"/>
</dbReference>
<accession>A0A5M8PDJ8</accession>
<dbReference type="Proteomes" id="UP000324767">
    <property type="component" value="Unassembled WGS sequence"/>
</dbReference>
<feature type="domain" description="CENP-V/GFA" evidence="5">
    <location>
        <begin position="182"/>
        <end position="252"/>
    </location>
</feature>
<evidence type="ECO:0000256" key="3">
    <source>
        <dbReference type="ARBA" id="ARBA00022833"/>
    </source>
</evidence>
<proteinExistence type="inferred from homology"/>
<protein>
    <recommendedName>
        <fullName evidence="5">CENP-V/GFA domain-containing protein</fullName>
    </recommendedName>
</protein>
<gene>
    <name evidence="6" type="ORF">FRX48_08853</name>
</gene>
<dbReference type="AlphaFoldDB" id="A0A5M8PDJ8"/>
<keyword evidence="3" id="KW-0862">Zinc</keyword>
<evidence type="ECO:0000313" key="7">
    <source>
        <dbReference type="Proteomes" id="UP000324767"/>
    </source>
</evidence>
<dbReference type="EMBL" id="VXIT01000018">
    <property type="protein sequence ID" value="KAA6407305.1"/>
    <property type="molecule type" value="Genomic_DNA"/>
</dbReference>
<feature type="region of interest" description="Disordered" evidence="4">
    <location>
        <begin position="261"/>
        <end position="280"/>
    </location>
</feature>
<comment type="caution">
    <text evidence="6">The sequence shown here is derived from an EMBL/GenBank/DDBJ whole genome shotgun (WGS) entry which is preliminary data.</text>
</comment>
<feature type="compositionally biased region" description="Polar residues" evidence="4">
    <location>
        <begin position="99"/>
        <end position="120"/>
    </location>
</feature>
<keyword evidence="2" id="KW-0479">Metal-binding</keyword>
<evidence type="ECO:0000256" key="4">
    <source>
        <dbReference type="SAM" id="MobiDB-lite"/>
    </source>
</evidence>
<dbReference type="Gene3D" id="2.170.150.70">
    <property type="match status" value="1"/>
</dbReference>
<dbReference type="InterPro" id="IPR011057">
    <property type="entry name" value="Mss4-like_sf"/>
</dbReference>
<evidence type="ECO:0000259" key="5">
    <source>
        <dbReference type="Pfam" id="PF04828"/>
    </source>
</evidence>
<evidence type="ECO:0000313" key="6">
    <source>
        <dbReference type="EMBL" id="KAA6407305.1"/>
    </source>
</evidence>
<comment type="similarity">
    <text evidence="1">Belongs to the Gfa family.</text>
</comment>
<dbReference type="OrthoDB" id="9985472at2759"/>
<dbReference type="SUPFAM" id="SSF51316">
    <property type="entry name" value="Mss4-like"/>
    <property type="match status" value="1"/>
</dbReference>